<name>A0ABW6CLU4_9CAUL</name>
<feature type="transmembrane region" description="Helical" evidence="5">
    <location>
        <begin position="65"/>
        <end position="91"/>
    </location>
</feature>
<accession>A0ABW6CLU4</accession>
<dbReference type="SUPFAM" id="SSF161084">
    <property type="entry name" value="MAPEG domain-like"/>
    <property type="match status" value="1"/>
</dbReference>
<comment type="subcellular location">
    <subcellularLocation>
        <location evidence="1">Membrane</location>
    </subcellularLocation>
</comment>
<dbReference type="Gene3D" id="1.20.120.550">
    <property type="entry name" value="Membrane associated eicosanoid/glutathione metabolism-like domain"/>
    <property type="match status" value="1"/>
</dbReference>
<dbReference type="EMBL" id="JAOTJD010000003">
    <property type="protein sequence ID" value="MFD3262897.1"/>
    <property type="molecule type" value="Genomic_DNA"/>
</dbReference>
<evidence type="ECO:0000256" key="2">
    <source>
        <dbReference type="ARBA" id="ARBA00022692"/>
    </source>
</evidence>
<evidence type="ECO:0000256" key="5">
    <source>
        <dbReference type="SAM" id="Phobius"/>
    </source>
</evidence>
<proteinExistence type="predicted"/>
<evidence type="ECO:0000256" key="4">
    <source>
        <dbReference type="ARBA" id="ARBA00023136"/>
    </source>
</evidence>
<gene>
    <name evidence="6" type="ORF">OCL97_02830</name>
</gene>
<evidence type="ECO:0000313" key="7">
    <source>
        <dbReference type="Proteomes" id="UP001598130"/>
    </source>
</evidence>
<keyword evidence="7" id="KW-1185">Reference proteome</keyword>
<protein>
    <submittedName>
        <fullName evidence="6">MAPEG family protein</fullName>
    </submittedName>
</protein>
<dbReference type="InterPro" id="IPR023352">
    <property type="entry name" value="MAPEG-like_dom_sf"/>
</dbReference>
<organism evidence="6 7">
    <name type="scientific">Phenylobacterium ferrooxidans</name>
    <dbReference type="NCBI Taxonomy" id="2982689"/>
    <lineage>
        <taxon>Bacteria</taxon>
        <taxon>Pseudomonadati</taxon>
        <taxon>Pseudomonadota</taxon>
        <taxon>Alphaproteobacteria</taxon>
        <taxon>Caulobacterales</taxon>
        <taxon>Caulobacteraceae</taxon>
        <taxon>Phenylobacterium</taxon>
    </lineage>
</organism>
<feature type="transmembrane region" description="Helical" evidence="5">
    <location>
        <begin position="111"/>
        <end position="130"/>
    </location>
</feature>
<dbReference type="Proteomes" id="UP001598130">
    <property type="component" value="Unassembled WGS sequence"/>
</dbReference>
<comment type="caution">
    <text evidence="6">The sequence shown here is derived from an EMBL/GenBank/DDBJ whole genome shotgun (WGS) entry which is preliminary data.</text>
</comment>
<sequence length="131" mass="13884">MSVELTMLTYSVGLLFVLVFLQALAGIRAQGAVPLANSRDDLPPPSGFHARMKRVVDNHREGLTMFAPLVLVAAVAGVSSEITVLGAQLFFYSRVAHAVLYIFGAPMVRPLAWTVGLAGTVMVFAALVGLA</sequence>
<evidence type="ECO:0000256" key="1">
    <source>
        <dbReference type="ARBA" id="ARBA00004370"/>
    </source>
</evidence>
<keyword evidence="2 5" id="KW-0812">Transmembrane</keyword>
<dbReference type="PANTHER" id="PTHR35371">
    <property type="entry name" value="INNER MEMBRANE PROTEIN"/>
    <property type="match status" value="1"/>
</dbReference>
<evidence type="ECO:0000313" key="6">
    <source>
        <dbReference type="EMBL" id="MFD3262897.1"/>
    </source>
</evidence>
<dbReference type="PANTHER" id="PTHR35371:SF1">
    <property type="entry name" value="BLR7753 PROTEIN"/>
    <property type="match status" value="1"/>
</dbReference>
<evidence type="ECO:0000256" key="3">
    <source>
        <dbReference type="ARBA" id="ARBA00022989"/>
    </source>
</evidence>
<keyword evidence="3 5" id="KW-1133">Transmembrane helix</keyword>
<reference evidence="6 7" key="1">
    <citation type="submission" date="2022-09" db="EMBL/GenBank/DDBJ databases">
        <title>New species of Phenylobacterium.</title>
        <authorList>
            <person name="Mieszkin S."/>
        </authorList>
    </citation>
    <scope>NUCLEOTIDE SEQUENCE [LARGE SCALE GENOMIC DNA]</scope>
    <source>
        <strain evidence="6 7">HK31-G</strain>
    </source>
</reference>
<keyword evidence="4 5" id="KW-0472">Membrane</keyword>
<dbReference type="RefSeq" id="WP_304775078.1">
    <property type="nucleotide sequence ID" value="NZ_JAOTJD010000003.1"/>
</dbReference>
<dbReference type="Pfam" id="PF01124">
    <property type="entry name" value="MAPEG"/>
    <property type="match status" value="1"/>
</dbReference>
<dbReference type="InterPro" id="IPR001129">
    <property type="entry name" value="Membr-assoc_MAPEG"/>
</dbReference>